<sequence>MSFLPLVSKSSLRAVHPPTQSEISATRRSLQKGLDHLQALENDVSHLQKLYNSLLLQQQALSTFIDYRKELLSPFNRLPPDILREIFYYCLPISRNTTMSIDEPPLSLGRVCKRWRHIVYSTPQLWTTLHIVAVPLSSLTSSRRDKALLDAIASWLSRSGVLPLSISMYHDVPSHSGDRVMHQEVQPYLDIIARQSHRWKSAYFVLRDVDWIKVLSQFTDVPMLEDLRVFDHSQSSGWRAPDNPGAITASLARDSGILRAPRLRSLSLPRYLAHSVTGEVQWQCLTSLGITYRMFMLEEFTKISLQCQNLTECIIAFTYVTSSRNEDVWQPTYSPEPSILCAMPALRTLTIFAKAIDDAAVCDIFERISAPVLVHLSWGRTALPSSQEAFVSWIEWRMVQSLGDFFGRLTDPLEELELYLESITDSTLFDILKLVPGLKRLSFYGTLSPLPWPEWPPGSNHTHYPGDPFLHQFTPGIHHDSDTVEDAEVGKKTKSPPLPCLCPNLEVLRFYESRFSHESVTGFIHSRTLSCEQNRVARLRKLSIIMIHELQSGSRELVIEERNMQAELLRLEDTGLQVYLEYYPYSMASPPETTLTLDSPYNGVLPLDFELSFQPFFSW</sequence>
<dbReference type="SUPFAM" id="SSF52047">
    <property type="entry name" value="RNI-like"/>
    <property type="match status" value="1"/>
</dbReference>
<feature type="domain" description="F-box" evidence="1">
    <location>
        <begin position="72"/>
        <end position="129"/>
    </location>
</feature>
<name>A0A8H5CSP9_9AGAR</name>
<reference evidence="2 3" key="1">
    <citation type="journal article" date="2020" name="ISME J.">
        <title>Uncovering the hidden diversity of litter-decomposition mechanisms in mushroom-forming fungi.</title>
        <authorList>
            <person name="Floudas D."/>
            <person name="Bentzer J."/>
            <person name="Ahren D."/>
            <person name="Johansson T."/>
            <person name="Persson P."/>
            <person name="Tunlid A."/>
        </authorList>
    </citation>
    <scope>NUCLEOTIDE SEQUENCE [LARGE SCALE GENOMIC DNA]</scope>
    <source>
        <strain evidence="2 3">CBS 146.42</strain>
    </source>
</reference>
<dbReference type="InterPro" id="IPR032675">
    <property type="entry name" value="LRR_dom_sf"/>
</dbReference>
<organism evidence="2 3">
    <name type="scientific">Leucocoprinus leucothites</name>
    <dbReference type="NCBI Taxonomy" id="201217"/>
    <lineage>
        <taxon>Eukaryota</taxon>
        <taxon>Fungi</taxon>
        <taxon>Dikarya</taxon>
        <taxon>Basidiomycota</taxon>
        <taxon>Agaricomycotina</taxon>
        <taxon>Agaricomycetes</taxon>
        <taxon>Agaricomycetidae</taxon>
        <taxon>Agaricales</taxon>
        <taxon>Agaricineae</taxon>
        <taxon>Agaricaceae</taxon>
        <taxon>Leucocoprinus</taxon>
    </lineage>
</organism>
<dbReference type="PANTHER" id="PTHR38926">
    <property type="entry name" value="F-BOX DOMAIN CONTAINING PROTEIN, EXPRESSED"/>
    <property type="match status" value="1"/>
</dbReference>
<dbReference type="Pfam" id="PF12937">
    <property type="entry name" value="F-box-like"/>
    <property type="match status" value="1"/>
</dbReference>
<gene>
    <name evidence="2" type="ORF">D9756_009980</name>
</gene>
<evidence type="ECO:0000313" key="2">
    <source>
        <dbReference type="EMBL" id="KAF5347267.1"/>
    </source>
</evidence>
<dbReference type="InterPro" id="IPR001810">
    <property type="entry name" value="F-box_dom"/>
</dbReference>
<protein>
    <recommendedName>
        <fullName evidence="1">F-box domain-containing protein</fullName>
    </recommendedName>
</protein>
<evidence type="ECO:0000259" key="1">
    <source>
        <dbReference type="PROSITE" id="PS50181"/>
    </source>
</evidence>
<dbReference type="EMBL" id="JAACJO010000026">
    <property type="protein sequence ID" value="KAF5347267.1"/>
    <property type="molecule type" value="Genomic_DNA"/>
</dbReference>
<dbReference type="OrthoDB" id="3063971at2759"/>
<evidence type="ECO:0000313" key="3">
    <source>
        <dbReference type="Proteomes" id="UP000559027"/>
    </source>
</evidence>
<dbReference type="AlphaFoldDB" id="A0A8H5CSP9"/>
<dbReference type="Proteomes" id="UP000559027">
    <property type="component" value="Unassembled WGS sequence"/>
</dbReference>
<comment type="caution">
    <text evidence="2">The sequence shown here is derived from an EMBL/GenBank/DDBJ whole genome shotgun (WGS) entry which is preliminary data.</text>
</comment>
<dbReference type="PROSITE" id="PS50181">
    <property type="entry name" value="FBOX"/>
    <property type="match status" value="1"/>
</dbReference>
<accession>A0A8H5CSP9</accession>
<proteinExistence type="predicted"/>
<dbReference type="InterPro" id="IPR036047">
    <property type="entry name" value="F-box-like_dom_sf"/>
</dbReference>
<dbReference type="PANTHER" id="PTHR38926:SF72">
    <property type="entry name" value="IM:7136021-RELATED"/>
    <property type="match status" value="1"/>
</dbReference>
<dbReference type="SUPFAM" id="SSF81383">
    <property type="entry name" value="F-box domain"/>
    <property type="match status" value="1"/>
</dbReference>
<keyword evidence="3" id="KW-1185">Reference proteome</keyword>
<dbReference type="Gene3D" id="1.20.1280.50">
    <property type="match status" value="1"/>
</dbReference>
<dbReference type="Gene3D" id="3.80.10.10">
    <property type="entry name" value="Ribonuclease Inhibitor"/>
    <property type="match status" value="1"/>
</dbReference>